<dbReference type="InterPro" id="IPR050270">
    <property type="entry name" value="DegV_domain_contain"/>
</dbReference>
<protein>
    <submittedName>
        <fullName evidence="2">DegV family protein</fullName>
    </submittedName>
</protein>
<dbReference type="GO" id="GO:0008289">
    <property type="term" value="F:lipid binding"/>
    <property type="evidence" value="ECO:0007669"/>
    <property type="project" value="UniProtKB-KW"/>
</dbReference>
<dbReference type="Gene3D" id="3.40.50.10170">
    <property type="match status" value="1"/>
</dbReference>
<dbReference type="KEGG" id="lez:GLE_4809"/>
<dbReference type="Proteomes" id="UP000061569">
    <property type="component" value="Chromosome"/>
</dbReference>
<keyword evidence="1" id="KW-0446">Lipid-binding</keyword>
<dbReference type="NCBIfam" id="TIGR00762">
    <property type="entry name" value="DegV"/>
    <property type="match status" value="1"/>
</dbReference>
<dbReference type="InterPro" id="IPR003797">
    <property type="entry name" value="DegV"/>
</dbReference>
<dbReference type="Pfam" id="PF02645">
    <property type="entry name" value="DegV"/>
    <property type="match status" value="1"/>
</dbReference>
<name>A0A0S2DNE2_LYSEN</name>
<dbReference type="Gene3D" id="3.30.1180.10">
    <property type="match status" value="1"/>
</dbReference>
<dbReference type="AlphaFoldDB" id="A0A0S2DNE2"/>
<proteinExistence type="predicted"/>
<sequence length="315" mass="34841">MRIGIVVDSACDLPLEYLQQHHIHLLPITVRIGQAVLADHRNEEATLQFLQAHLAERGFEAETTPFTVQQVRDLFVSQLAIDYDYVFCMTITKTRSPVFENANQASFAILNDYKPVRSAAGFNTPFSLRVIDTLNLFAAQGVTAVEAVRMRAAEEPPPKIRARLEQLVNATHGYLIPRDLNYLRARTRHRGDRSVSFLSATLGTALDIKPVLHCNRGETGPIAKIKTYEAAAQKLLKFAARRVSRNELLTPTVCLSYGGELAELRALPGYQTLRLACEQHGVELFESLMSLTGMVNIGKGALALGLATEQAAWDG</sequence>
<dbReference type="PANTHER" id="PTHR33434:SF2">
    <property type="entry name" value="FATTY ACID-BINDING PROTEIN TM_1468"/>
    <property type="match status" value="1"/>
</dbReference>
<dbReference type="EMBL" id="CP013140">
    <property type="protein sequence ID" value="ALN60150.1"/>
    <property type="molecule type" value="Genomic_DNA"/>
</dbReference>
<organism evidence="2 3">
    <name type="scientific">Lysobacter enzymogenes</name>
    <dbReference type="NCBI Taxonomy" id="69"/>
    <lineage>
        <taxon>Bacteria</taxon>
        <taxon>Pseudomonadati</taxon>
        <taxon>Pseudomonadota</taxon>
        <taxon>Gammaproteobacteria</taxon>
        <taxon>Lysobacterales</taxon>
        <taxon>Lysobacteraceae</taxon>
        <taxon>Lysobacter</taxon>
    </lineage>
</organism>
<gene>
    <name evidence="2" type="ORF">GLE_4809</name>
</gene>
<dbReference type="InterPro" id="IPR043168">
    <property type="entry name" value="DegV_C"/>
</dbReference>
<dbReference type="STRING" id="69.GLE_4809"/>
<evidence type="ECO:0000313" key="3">
    <source>
        <dbReference type="Proteomes" id="UP000061569"/>
    </source>
</evidence>
<dbReference type="PROSITE" id="PS51482">
    <property type="entry name" value="DEGV"/>
    <property type="match status" value="1"/>
</dbReference>
<reference evidence="2 3" key="1">
    <citation type="submission" date="2015-11" db="EMBL/GenBank/DDBJ databases">
        <title>Genome sequences of Lysobacter enzymogenes strain C3 and Lysobacter antibioticus ATCC 29479.</title>
        <authorList>
            <person name="Kobayashi D.Y."/>
        </authorList>
    </citation>
    <scope>NUCLEOTIDE SEQUENCE [LARGE SCALE GENOMIC DNA]</scope>
    <source>
        <strain evidence="2 3">C3</strain>
    </source>
</reference>
<evidence type="ECO:0000256" key="1">
    <source>
        <dbReference type="ARBA" id="ARBA00023121"/>
    </source>
</evidence>
<dbReference type="PANTHER" id="PTHR33434">
    <property type="entry name" value="DEGV DOMAIN-CONTAINING PROTEIN DR_1986-RELATED"/>
    <property type="match status" value="1"/>
</dbReference>
<accession>A0A0S2DNE2</accession>
<dbReference type="PATRIC" id="fig|69.6.peg.4741"/>
<dbReference type="SUPFAM" id="SSF82549">
    <property type="entry name" value="DAK1/DegV-like"/>
    <property type="match status" value="1"/>
</dbReference>
<dbReference type="OrthoDB" id="6190387at2"/>
<evidence type="ECO:0000313" key="2">
    <source>
        <dbReference type="EMBL" id="ALN60150.1"/>
    </source>
</evidence>